<evidence type="ECO:0000313" key="10">
    <source>
        <dbReference type="Proteomes" id="UP001239909"/>
    </source>
</evidence>
<feature type="transmembrane region" description="Helical" evidence="6">
    <location>
        <begin position="483"/>
        <end position="503"/>
    </location>
</feature>
<feature type="transmembrane region" description="Helical" evidence="6">
    <location>
        <begin position="26"/>
        <end position="44"/>
    </location>
</feature>
<evidence type="ECO:0000256" key="2">
    <source>
        <dbReference type="ARBA" id="ARBA00022475"/>
    </source>
</evidence>
<feature type="domain" description="DUF4131" evidence="8">
    <location>
        <begin position="52"/>
        <end position="205"/>
    </location>
</feature>
<dbReference type="EMBL" id="BSYI01000022">
    <property type="protein sequence ID" value="GMG83667.1"/>
    <property type="molecule type" value="Genomic_DNA"/>
</dbReference>
<dbReference type="InterPro" id="IPR025405">
    <property type="entry name" value="DUF4131"/>
</dbReference>
<proteinExistence type="predicted"/>
<dbReference type="PANTHER" id="PTHR30619:SF1">
    <property type="entry name" value="RECOMBINATION PROTEIN 2"/>
    <property type="match status" value="1"/>
</dbReference>
<evidence type="ECO:0000256" key="4">
    <source>
        <dbReference type="ARBA" id="ARBA00022989"/>
    </source>
</evidence>
<feature type="transmembrane region" description="Helical" evidence="6">
    <location>
        <begin position="509"/>
        <end position="530"/>
    </location>
</feature>
<keyword evidence="5 6" id="KW-0472">Membrane</keyword>
<reference evidence="9 10" key="1">
    <citation type="submission" date="2023-04" db="EMBL/GenBank/DDBJ databases">
        <title>Marinoamorphus aggregata gen. nov., sp. Nov., isolate from tissue of brittle star Ophioplocus japonicus.</title>
        <authorList>
            <person name="Kawano K."/>
            <person name="Sawayama S."/>
            <person name="Nakagawa S."/>
        </authorList>
    </citation>
    <scope>NUCLEOTIDE SEQUENCE [LARGE SCALE GENOMIC DNA]</scope>
    <source>
        <strain evidence="9 10">NKW23</strain>
    </source>
</reference>
<evidence type="ECO:0000256" key="1">
    <source>
        <dbReference type="ARBA" id="ARBA00004651"/>
    </source>
</evidence>
<evidence type="ECO:0000256" key="3">
    <source>
        <dbReference type="ARBA" id="ARBA00022692"/>
    </source>
</evidence>
<keyword evidence="4 6" id="KW-1133">Transmembrane helix</keyword>
<evidence type="ECO:0000256" key="6">
    <source>
        <dbReference type="SAM" id="Phobius"/>
    </source>
</evidence>
<feature type="transmembrane region" description="Helical" evidence="6">
    <location>
        <begin position="311"/>
        <end position="332"/>
    </location>
</feature>
<dbReference type="InterPro" id="IPR052159">
    <property type="entry name" value="Competence_DNA_uptake"/>
</dbReference>
<comment type="caution">
    <text evidence="9">The sequence shown here is derived from an EMBL/GenBank/DDBJ whole genome shotgun (WGS) entry which is preliminary data.</text>
</comment>
<dbReference type="NCBIfam" id="TIGR00360">
    <property type="entry name" value="ComEC_N-term"/>
    <property type="match status" value="1"/>
</dbReference>
<feature type="transmembrane region" description="Helical" evidence="6">
    <location>
        <begin position="269"/>
        <end position="291"/>
    </location>
</feature>
<evidence type="ECO:0000313" key="9">
    <source>
        <dbReference type="EMBL" id="GMG83667.1"/>
    </source>
</evidence>
<dbReference type="Pfam" id="PF13567">
    <property type="entry name" value="DUF4131"/>
    <property type="match status" value="1"/>
</dbReference>
<gene>
    <name evidence="9" type="ORF">LNKW23_28800</name>
</gene>
<feature type="transmembrane region" description="Helical" evidence="6">
    <location>
        <begin position="73"/>
        <end position="94"/>
    </location>
</feature>
<evidence type="ECO:0000259" key="7">
    <source>
        <dbReference type="Pfam" id="PF03772"/>
    </source>
</evidence>
<name>A0ABQ6LL12_9RHOB</name>
<feature type="transmembrane region" description="Helical" evidence="6">
    <location>
        <begin position="453"/>
        <end position="476"/>
    </location>
</feature>
<dbReference type="PANTHER" id="PTHR30619">
    <property type="entry name" value="DNA INTERNALIZATION/COMPETENCE PROTEIN COMEC/REC2"/>
    <property type="match status" value="1"/>
</dbReference>
<sequence length="715" mass="72805">MQGGETASGRGAAIWAGIRAAEAGRAVLWLPVALGAGIWLYLALPAEPGLHWALAPLVPLAPLLSGHARKGGAALLAALLLVFAAASGFSAALLHARAAAAPVLSGPLHETVDGRVRALSQSGSGAPRLLLDEVVVYGLEPSETPARLRISLIDAALAEAPRPGARVRLYARLFPPGGPVEPGVFDFRRQAWFAGIGGVGYTDAPVLRLPAGGTADRALLWLARLRAEIADGLRARLPGPEGAFAAAILVGDRAGIAETDAEALRAANLAHLLAISGLHMGILCGLVFAGIRLGAAAVPAVALNLSGKKLAAAGALLAGAAYLALSGATVPTQRAYAMAAVALVAVLLDRPALTLRALGLAAILVLLVRPVSLQDPGFQMSFAATAALVAAFERLRALPGRRAPGGLAARIGRRAAVYLGALLLTSIVAGLATAPFAAVHFNRLPVYGLPANLAAVPLMGLWIAPMAILSGLAAPFGLADAPVAAMGAGIGLVLEIAHGVAGWPGAVRLVPAAPEGALGLVALGGLWLVLWRSRLRLAGLGAVALGVALWADPPPRPAVLLAPGARLVGVMGPEGRAIDHPRAQSFAAETWLRRDGDAADQRTASARPGLTHGRGWARADLAEGWRLEVLHGRRPVRAELERLCRPGVLLVARHGPARLTGGCCYFGEARLAATGALAITPGPEGLSVVAAGGVRRPWAPETPAPLPAGCAAPRR</sequence>
<accession>A0ABQ6LL12</accession>
<dbReference type="InterPro" id="IPR004477">
    <property type="entry name" value="ComEC_N"/>
</dbReference>
<organism evidence="9 10">
    <name type="scientific">Paralimibaculum aggregatum</name>
    <dbReference type="NCBI Taxonomy" id="3036245"/>
    <lineage>
        <taxon>Bacteria</taxon>
        <taxon>Pseudomonadati</taxon>
        <taxon>Pseudomonadota</taxon>
        <taxon>Alphaproteobacteria</taxon>
        <taxon>Rhodobacterales</taxon>
        <taxon>Paracoccaceae</taxon>
        <taxon>Paralimibaculum</taxon>
    </lineage>
</organism>
<evidence type="ECO:0000259" key="8">
    <source>
        <dbReference type="Pfam" id="PF13567"/>
    </source>
</evidence>
<protein>
    <submittedName>
        <fullName evidence="9">ComEC/Rec2 family competence protein</fullName>
    </submittedName>
</protein>
<feature type="domain" description="ComEC/Rec2-related protein" evidence="7">
    <location>
        <begin position="248"/>
        <end position="534"/>
    </location>
</feature>
<evidence type="ECO:0000256" key="5">
    <source>
        <dbReference type="ARBA" id="ARBA00023136"/>
    </source>
</evidence>
<feature type="transmembrane region" description="Helical" evidence="6">
    <location>
        <begin position="416"/>
        <end position="441"/>
    </location>
</feature>
<dbReference type="RefSeq" id="WP_285672460.1">
    <property type="nucleotide sequence ID" value="NZ_BSYI01000022.1"/>
</dbReference>
<keyword evidence="2" id="KW-1003">Cell membrane</keyword>
<dbReference type="Pfam" id="PF03772">
    <property type="entry name" value="Competence"/>
    <property type="match status" value="1"/>
</dbReference>
<comment type="subcellular location">
    <subcellularLocation>
        <location evidence="1">Cell membrane</location>
        <topology evidence="1">Multi-pass membrane protein</topology>
    </subcellularLocation>
</comment>
<keyword evidence="3 6" id="KW-0812">Transmembrane</keyword>
<keyword evidence="10" id="KW-1185">Reference proteome</keyword>
<dbReference type="Proteomes" id="UP001239909">
    <property type="component" value="Unassembled WGS sequence"/>
</dbReference>